<dbReference type="SUPFAM" id="SSF55347">
    <property type="entry name" value="Glyceraldehyde-3-phosphate dehydrogenase-like, C-terminal domain"/>
    <property type="match status" value="1"/>
</dbReference>
<name>A0A0B0EJ69_9BACT</name>
<dbReference type="UniPathway" id="UPA00050">
    <property type="reaction ID" value="UER00063"/>
</dbReference>
<dbReference type="InterPro" id="IPR001342">
    <property type="entry name" value="HDH_cat"/>
</dbReference>
<evidence type="ECO:0000256" key="3">
    <source>
        <dbReference type="ARBA" id="ARBA00023002"/>
    </source>
</evidence>
<dbReference type="Pfam" id="PF00742">
    <property type="entry name" value="Homoserine_dh"/>
    <property type="match status" value="1"/>
</dbReference>
<dbReference type="PANTHER" id="PTHR43070">
    <property type="match status" value="1"/>
</dbReference>
<dbReference type="Proteomes" id="UP000030652">
    <property type="component" value="Unassembled WGS sequence"/>
</dbReference>
<dbReference type="GO" id="GO:0009088">
    <property type="term" value="P:threonine biosynthetic process"/>
    <property type="evidence" value="ECO:0007669"/>
    <property type="project" value="UniProtKB-UniPathway"/>
</dbReference>
<dbReference type="GO" id="GO:0004412">
    <property type="term" value="F:homoserine dehydrogenase activity"/>
    <property type="evidence" value="ECO:0007669"/>
    <property type="project" value="UniProtKB-EC"/>
</dbReference>
<comment type="caution">
    <text evidence="5">The sequence shown here is derived from an EMBL/GenBank/DDBJ whole genome shotgun (WGS) entry which is preliminary data.</text>
</comment>
<dbReference type="EC" id="1.1.1.3" evidence="1"/>
<dbReference type="SUPFAM" id="SSF51735">
    <property type="entry name" value="NAD(P)-binding Rossmann-fold domains"/>
    <property type="match status" value="1"/>
</dbReference>
<organism evidence="5 6">
    <name type="scientific">Candidatus Scalindua brodae</name>
    <dbReference type="NCBI Taxonomy" id="237368"/>
    <lineage>
        <taxon>Bacteria</taxon>
        <taxon>Pseudomonadati</taxon>
        <taxon>Planctomycetota</taxon>
        <taxon>Candidatus Brocadiia</taxon>
        <taxon>Candidatus Brocadiales</taxon>
        <taxon>Candidatus Scalinduaceae</taxon>
        <taxon>Candidatus Scalindua</taxon>
    </lineage>
</organism>
<dbReference type="InterPro" id="IPR011147">
    <property type="entry name" value="Bifunc_Aspkin/hSer_DH"/>
</dbReference>
<dbReference type="EMBL" id="JRYO01000109">
    <property type="protein sequence ID" value="KHE92629.1"/>
    <property type="molecule type" value="Genomic_DNA"/>
</dbReference>
<sequence length="388" mass="43811">MAYQNVVVLGGSGNVGREFMSQVIQQDTGFLKKHLNPTNVIALTDRKGFWFNRHGLKIQEKPEDIHKWRDSKNKFKQYMQDLDEYYQYDNLSDLLKLIKDEGMAGEIVFVDITAGKDDLRDFHLKIINDSGETIITANKNPLSIYSTDVFRTLTRYRERYGFLCTVMAGSNAVSNLLDYYDTSEIVNKIEACFSGTLGYLCAELEKGEGGFSEILNDAKNMGYTEPHPKDDLNGLDVARKLIICARSFGHNVSMPDIELEGFIDESFLDIDDVDDFMESVKGADQEIKDKFDSAKSRRKTLRYIARFELHESGNSVFKVGLREVAPNSPLGNLKGSSNKVIVETDIFNGDKKYIIESPGAGPDVTAWGLRRELLSRLKGRKGGNYKLI</sequence>
<dbReference type="eggNOG" id="COG0460">
    <property type="taxonomic scope" value="Bacteria"/>
</dbReference>
<dbReference type="InterPro" id="IPR036291">
    <property type="entry name" value="NAD(P)-bd_dom_sf"/>
</dbReference>
<evidence type="ECO:0000256" key="2">
    <source>
        <dbReference type="ARBA" id="ARBA00022857"/>
    </source>
</evidence>
<evidence type="ECO:0000256" key="1">
    <source>
        <dbReference type="ARBA" id="ARBA00013213"/>
    </source>
</evidence>
<keyword evidence="2" id="KW-0521">NADP</keyword>
<protein>
    <recommendedName>
        <fullName evidence="1">homoserine dehydrogenase</fullName>
        <ecNumber evidence="1">1.1.1.3</ecNumber>
    </recommendedName>
</protein>
<dbReference type="AlphaFoldDB" id="A0A0B0EJ69"/>
<evidence type="ECO:0000313" key="5">
    <source>
        <dbReference type="EMBL" id="KHE92629.1"/>
    </source>
</evidence>
<dbReference type="Gene3D" id="3.40.50.720">
    <property type="entry name" value="NAD(P)-binding Rossmann-like Domain"/>
    <property type="match status" value="1"/>
</dbReference>
<feature type="domain" description="Homoserine dehydrogenase catalytic" evidence="4">
    <location>
        <begin position="176"/>
        <end position="373"/>
    </location>
</feature>
<accession>A0A0B0EJ69</accession>
<evidence type="ECO:0000313" key="6">
    <source>
        <dbReference type="Proteomes" id="UP000030652"/>
    </source>
</evidence>
<dbReference type="PANTHER" id="PTHR43070:SF3">
    <property type="entry name" value="HOMOSERINE DEHYDROGENASE"/>
    <property type="match status" value="1"/>
</dbReference>
<keyword evidence="3" id="KW-0560">Oxidoreductase</keyword>
<reference evidence="5 6" key="1">
    <citation type="submission" date="2014-10" db="EMBL/GenBank/DDBJ databases">
        <title>Draft genome of anammox bacterium scalindua brodae, obtained using differential coverage binning of sequence data from two enrichment reactors.</title>
        <authorList>
            <person name="Speth D.R."/>
            <person name="Russ L."/>
            <person name="Kartal B."/>
            <person name="Op den Camp H.J."/>
            <person name="Dutilh B.E."/>
            <person name="Jetten M.S."/>
        </authorList>
    </citation>
    <scope>NUCLEOTIDE SEQUENCE [LARGE SCALE GENOMIC DNA]</scope>
    <source>
        <strain evidence="5">RU1</strain>
    </source>
</reference>
<evidence type="ECO:0000259" key="4">
    <source>
        <dbReference type="Pfam" id="PF00742"/>
    </source>
</evidence>
<dbReference type="Gene3D" id="3.30.360.10">
    <property type="entry name" value="Dihydrodipicolinate Reductase, domain 2"/>
    <property type="match status" value="1"/>
</dbReference>
<dbReference type="UniPathway" id="UPA00051">
    <property type="reaction ID" value="UER00465"/>
</dbReference>
<gene>
    <name evidence="5" type="ORF">SCABRO_01612</name>
</gene>
<proteinExistence type="predicted"/>